<keyword evidence="2 4" id="KW-0560">Oxidoreductase</keyword>
<dbReference type="KEGG" id="zpl:ZBT109_1462"/>
<keyword evidence="8" id="KW-1185">Reference proteome</keyword>
<evidence type="ECO:0000313" key="8">
    <source>
        <dbReference type="Proteomes" id="UP000267342"/>
    </source>
</evidence>
<evidence type="ECO:0000256" key="4">
    <source>
        <dbReference type="RuleBase" id="RU003719"/>
    </source>
</evidence>
<reference evidence="7 8" key="1">
    <citation type="submission" date="2018-09" db="EMBL/GenBank/DDBJ databases">
        <title>Zymobacter palmae IAM14233 (=T109) whole genome analysis.</title>
        <authorList>
            <person name="Yanase H."/>
        </authorList>
    </citation>
    <scope>NUCLEOTIDE SEQUENCE [LARGE SCALE GENOMIC DNA]</scope>
    <source>
        <strain evidence="7 8">IAM14233</strain>
    </source>
</reference>
<feature type="domain" description="D-isomer specific 2-hydroxyacid dehydrogenase catalytic" evidence="5">
    <location>
        <begin position="16"/>
        <end position="309"/>
    </location>
</feature>
<dbReference type="RefSeq" id="WP_027705803.1">
    <property type="nucleotide sequence ID" value="NZ_AP018933.1"/>
</dbReference>
<dbReference type="SUPFAM" id="SSF52283">
    <property type="entry name" value="Formate/glycerate dehydrogenase catalytic domain-like"/>
    <property type="match status" value="1"/>
</dbReference>
<dbReference type="PANTHER" id="PTHR43761:SF1">
    <property type="entry name" value="D-ISOMER SPECIFIC 2-HYDROXYACID DEHYDROGENASE CATALYTIC DOMAIN-CONTAINING PROTEIN-RELATED"/>
    <property type="match status" value="1"/>
</dbReference>
<dbReference type="InterPro" id="IPR036291">
    <property type="entry name" value="NAD(P)-bd_dom_sf"/>
</dbReference>
<dbReference type="InterPro" id="IPR006140">
    <property type="entry name" value="D-isomer_DH_NAD-bd"/>
</dbReference>
<protein>
    <submittedName>
        <fullName evidence="7">Lactate dehydrogenase</fullName>
    </submittedName>
</protein>
<feature type="domain" description="D-isomer specific 2-hydroxyacid dehydrogenase NAD-binding" evidence="6">
    <location>
        <begin position="107"/>
        <end position="287"/>
    </location>
</feature>
<evidence type="ECO:0000256" key="2">
    <source>
        <dbReference type="ARBA" id="ARBA00023002"/>
    </source>
</evidence>
<dbReference type="InterPro" id="IPR029753">
    <property type="entry name" value="D-isomer_DH_CS"/>
</dbReference>
<keyword evidence="3" id="KW-0520">NAD</keyword>
<dbReference type="Gene3D" id="3.40.50.720">
    <property type="entry name" value="NAD(P)-binding Rossmann-like Domain"/>
    <property type="match status" value="2"/>
</dbReference>
<dbReference type="InterPro" id="IPR006139">
    <property type="entry name" value="D-isomer_2_OHA_DH_cat_dom"/>
</dbReference>
<dbReference type="SUPFAM" id="SSF51735">
    <property type="entry name" value="NAD(P)-binding Rossmann-fold domains"/>
    <property type="match status" value="1"/>
</dbReference>
<comment type="similarity">
    <text evidence="1 4">Belongs to the D-isomer specific 2-hydroxyacid dehydrogenase family.</text>
</comment>
<dbReference type="AlphaFoldDB" id="A0A348HF20"/>
<accession>A0A348HF20</accession>
<dbReference type="PANTHER" id="PTHR43761">
    <property type="entry name" value="D-ISOMER SPECIFIC 2-HYDROXYACID DEHYDROGENASE FAMILY PROTEIN (AFU_ORTHOLOGUE AFUA_1G13630)"/>
    <property type="match status" value="1"/>
</dbReference>
<evidence type="ECO:0000256" key="3">
    <source>
        <dbReference type="ARBA" id="ARBA00023027"/>
    </source>
</evidence>
<gene>
    <name evidence="7" type="ORF">ZBT109_1462</name>
</gene>
<evidence type="ECO:0000259" key="5">
    <source>
        <dbReference type="Pfam" id="PF00389"/>
    </source>
</evidence>
<proteinExistence type="inferred from homology"/>
<evidence type="ECO:0000256" key="1">
    <source>
        <dbReference type="ARBA" id="ARBA00005854"/>
    </source>
</evidence>
<dbReference type="EMBL" id="AP018933">
    <property type="protein sequence ID" value="BBG30222.1"/>
    <property type="molecule type" value="Genomic_DNA"/>
</dbReference>
<dbReference type="PROSITE" id="PS00670">
    <property type="entry name" value="D_2_HYDROXYACID_DH_2"/>
    <property type="match status" value="1"/>
</dbReference>
<evidence type="ECO:0000313" key="7">
    <source>
        <dbReference type="EMBL" id="BBG30222.1"/>
    </source>
</evidence>
<evidence type="ECO:0000259" key="6">
    <source>
        <dbReference type="Pfam" id="PF02826"/>
    </source>
</evidence>
<dbReference type="Pfam" id="PF00389">
    <property type="entry name" value="2-Hacid_dh"/>
    <property type="match status" value="1"/>
</dbReference>
<name>A0A348HF20_9GAMM</name>
<sequence length="311" mass="33045">MHAVMLDIDTLAADPDLSPIESAVDTLTCHDSTAPSEVVSRLQGADIVITNKVVITRDIITALPDLKLICTVGTGTDHIDVAAAKEHGVEVRNVKGFGTPSIAQHTMMLMLGLAGRLLPYRHGLVNGEWSNEVSFTQRLKLMTLLEGRHLVIVGHGDIGSAVARLAEAFGMKVTFAARPGKQDDTRPALPTLLPSADVLSLHCPLTPETEGLIDAEALATLPKGALLINCARGKVIDNSAVLAALESGHLGGLALDTLDQEPPSQDHPTLAALRKDRYNLIITPHSAWASTEARDTLISTIAHNISTFNAK</sequence>
<dbReference type="GO" id="GO:0051287">
    <property type="term" value="F:NAD binding"/>
    <property type="evidence" value="ECO:0007669"/>
    <property type="project" value="InterPro"/>
</dbReference>
<dbReference type="STRING" id="1123510.GCA_000620025_00460"/>
<organism evidence="7 8">
    <name type="scientific">Zymobacter palmae</name>
    <dbReference type="NCBI Taxonomy" id="33074"/>
    <lineage>
        <taxon>Bacteria</taxon>
        <taxon>Pseudomonadati</taxon>
        <taxon>Pseudomonadota</taxon>
        <taxon>Gammaproteobacteria</taxon>
        <taxon>Oceanospirillales</taxon>
        <taxon>Halomonadaceae</taxon>
        <taxon>Zymobacter group</taxon>
        <taxon>Zymobacter</taxon>
    </lineage>
</organism>
<dbReference type="Pfam" id="PF02826">
    <property type="entry name" value="2-Hacid_dh_C"/>
    <property type="match status" value="1"/>
</dbReference>
<dbReference type="OrthoDB" id="9805416at2"/>
<dbReference type="GO" id="GO:0016616">
    <property type="term" value="F:oxidoreductase activity, acting on the CH-OH group of donors, NAD or NADP as acceptor"/>
    <property type="evidence" value="ECO:0007669"/>
    <property type="project" value="InterPro"/>
</dbReference>
<dbReference type="PROSITE" id="PS00671">
    <property type="entry name" value="D_2_HYDROXYACID_DH_3"/>
    <property type="match status" value="1"/>
</dbReference>
<dbReference type="InterPro" id="IPR050418">
    <property type="entry name" value="D-iso_2-hydroxyacid_DH_PdxB"/>
</dbReference>
<dbReference type="Proteomes" id="UP000267342">
    <property type="component" value="Chromosome"/>
</dbReference>